<dbReference type="InterPro" id="IPR014729">
    <property type="entry name" value="Rossmann-like_a/b/a_fold"/>
</dbReference>
<dbReference type="SUPFAM" id="SSF52402">
    <property type="entry name" value="Adenine nucleotide alpha hydrolases-like"/>
    <property type="match status" value="1"/>
</dbReference>
<dbReference type="Gene3D" id="3.40.50.620">
    <property type="entry name" value="HUPs"/>
    <property type="match status" value="1"/>
</dbReference>
<dbReference type="GO" id="GO:0003824">
    <property type="term" value="F:catalytic activity"/>
    <property type="evidence" value="ECO:0007669"/>
    <property type="project" value="InterPro"/>
</dbReference>
<name>A0A8S5TJU0_9CAUD</name>
<dbReference type="EMBL" id="BK032837">
    <property type="protein sequence ID" value="DAF63271.1"/>
    <property type="molecule type" value="Genomic_DNA"/>
</dbReference>
<feature type="domain" description="Phosphoadenosine phosphosulphate reductase" evidence="1">
    <location>
        <begin position="49"/>
        <end position="254"/>
    </location>
</feature>
<evidence type="ECO:0000259" key="1">
    <source>
        <dbReference type="Pfam" id="PF01507"/>
    </source>
</evidence>
<dbReference type="PANTHER" id="PTHR43196">
    <property type="entry name" value="SULFATE ADENYLYLTRANSFERASE SUBUNIT 2"/>
    <property type="match status" value="1"/>
</dbReference>
<reference evidence="2" key="1">
    <citation type="journal article" date="2021" name="Proc. Natl. Acad. Sci. U.S.A.">
        <title>A Catalog of Tens of Thousands of Viruses from Human Metagenomes Reveals Hidden Associations with Chronic Diseases.</title>
        <authorList>
            <person name="Tisza M.J."/>
            <person name="Buck C.B."/>
        </authorList>
    </citation>
    <scope>NUCLEOTIDE SEQUENCE</scope>
    <source>
        <strain evidence="2">CtyM420</strain>
    </source>
</reference>
<dbReference type="InterPro" id="IPR050128">
    <property type="entry name" value="Sulfate_adenylyltrnsfr_sub2"/>
</dbReference>
<proteinExistence type="predicted"/>
<dbReference type="PANTHER" id="PTHR43196:SF2">
    <property type="entry name" value="PHOSPHOADENOSINE PHOSPHOSULFATE REDUCTASE"/>
    <property type="match status" value="1"/>
</dbReference>
<accession>A0A8S5TJU0</accession>
<protein>
    <submittedName>
        <fullName evidence="2">Phosphoadenosine-phosphosulfate reductase</fullName>
    </submittedName>
</protein>
<organism evidence="2">
    <name type="scientific">CrAss-like virus sp. ctyM420</name>
    <dbReference type="NCBI Taxonomy" id="2828014"/>
    <lineage>
        <taxon>Viruses</taxon>
        <taxon>Duplodnaviria</taxon>
        <taxon>Heunggongvirae</taxon>
        <taxon>Uroviricota</taxon>
        <taxon>Caudoviricetes</taxon>
        <taxon>Crassvirales</taxon>
    </lineage>
</organism>
<dbReference type="InterPro" id="IPR002500">
    <property type="entry name" value="PAPS_reduct_dom"/>
</dbReference>
<dbReference type="Pfam" id="PF01507">
    <property type="entry name" value="PAPS_reduct"/>
    <property type="match status" value="1"/>
</dbReference>
<evidence type="ECO:0000313" key="2">
    <source>
        <dbReference type="EMBL" id="DAF63271.1"/>
    </source>
</evidence>
<sequence length="347" mass="40616">MTNATLDFKYEDVLARFNTSLQKKIAHSVELLRKAERLAMAYDSEDGYFLAFSGGKDSQCLYHVAKLAGVKFRAHMNLTSVDPPEVIRFVKKQYPDVELIKPKDSIFNIAVKKKILPTMRVRWCCEEYKETAGAGKVTLIGIRKAESSRRAKRNEVEINNHSFSGDLIGLEAFRKEKTEKTKRRKGAPRKSQVTIVNANGERTLGCIHGKESLLISPIIHWTDADVWTFLNTLNITHCELYDQGYARIGCILCPMSQVKQKYKEMERWPHVKRNWIKAIKAIRNGRLFKNEYIWWNIRKDWLHLKLTEEQENEIAENIFDWWISGKSYKQWYAEKFCQLKLDFKDKE</sequence>